<name>L8H154_ACACF</name>
<sequence length="560" mass="62931">MADPLQLLREFTISKRPVLLEGDALVFGDMRFPRSTETSFRSLKGAGARYTLEACWFMLQHQDTKFADYLVECSKHRFPKVSLVDRKELVSYLTGKIDSSPYISLISPALISTTPAPIPSSLASSYLAPFPHQPPHDAGAPAYSPFGAEGKRTAGDAQLDSHHLQQQQHESLGSVAKKARLEPQDIELDDRLKESKRLVAHRLEQPKGVKAASSASSAASATTTDALPAGLSKEQMEALRLKRRKKKLTSIQSEDIPERISSTRDKPSYVEADALVTADIINRERQLRTRISVLHSDTKRFTDIIGFMQQYQEREKKKKKEQQQKQAEEQVRSSGYNRYDINEKQLWRTKLKGTAAEDWDIDTRGTFAGLSGLQSISSALTSAPSSATTSSSSSGDRQPRERRLRPTDLIPIIIVPASLTSLLTLYNVKEFLEDGLFVPSVDKKNQGARKENLVVVKRKKGKDDSTVVPYHVIDNPSKFGATEWNRVVAVFALGPPWQFKDWKWSSPVELFSKTQGFYLHFDDSQVSREKHKRHLDRTAVLQFWAAVDKFAAAKKSNLKY</sequence>
<dbReference type="KEGG" id="acan:ACA1_234280"/>
<evidence type="ECO:0000259" key="6">
    <source>
        <dbReference type="Pfam" id="PF05179"/>
    </source>
</evidence>
<evidence type="ECO:0000256" key="2">
    <source>
        <dbReference type="ARBA" id="ARBA00010427"/>
    </source>
</evidence>
<dbReference type="InterPro" id="IPR007852">
    <property type="entry name" value="Cdc73/Parafibromin"/>
</dbReference>
<dbReference type="OrthoDB" id="2186602at2759"/>
<evidence type="ECO:0000256" key="1">
    <source>
        <dbReference type="ARBA" id="ARBA00004123"/>
    </source>
</evidence>
<feature type="compositionally biased region" description="Basic and acidic residues" evidence="5">
    <location>
        <begin position="149"/>
        <end position="163"/>
    </location>
</feature>
<keyword evidence="4" id="KW-0539">Nucleus</keyword>
<protein>
    <submittedName>
        <fullName evidence="8">Uncharacterized protein</fullName>
    </submittedName>
</protein>
<dbReference type="GeneID" id="14919759"/>
<keyword evidence="3" id="KW-0804">Transcription</keyword>
<organism evidence="8 9">
    <name type="scientific">Acanthamoeba castellanii (strain ATCC 30010 / Neff)</name>
    <dbReference type="NCBI Taxonomy" id="1257118"/>
    <lineage>
        <taxon>Eukaryota</taxon>
        <taxon>Amoebozoa</taxon>
        <taxon>Discosea</taxon>
        <taxon>Longamoebia</taxon>
        <taxon>Centramoebida</taxon>
        <taxon>Acanthamoebidae</taxon>
        <taxon>Acanthamoeba</taxon>
    </lineage>
</organism>
<feature type="domain" description="Cell division control protein 73 C-terminal" evidence="6">
    <location>
        <begin position="410"/>
        <end position="550"/>
    </location>
</feature>
<comment type="similarity">
    <text evidence="2">Belongs to the CDC73 family.</text>
</comment>
<feature type="region of interest" description="Disordered" evidence="5">
    <location>
        <begin position="201"/>
        <end position="231"/>
    </location>
</feature>
<accession>L8H154</accession>
<dbReference type="PANTHER" id="PTHR12466:SF8">
    <property type="entry name" value="PARAFIBROMIN"/>
    <property type="match status" value="1"/>
</dbReference>
<reference evidence="8 9" key="1">
    <citation type="journal article" date="2013" name="Genome Biol.">
        <title>Genome of Acanthamoeba castellanii highlights extensive lateral gene transfer and early evolution of tyrosine kinase signaling.</title>
        <authorList>
            <person name="Clarke M."/>
            <person name="Lohan A.J."/>
            <person name="Liu B."/>
            <person name="Lagkouvardos I."/>
            <person name="Roy S."/>
            <person name="Zafar N."/>
            <person name="Bertelli C."/>
            <person name="Schilde C."/>
            <person name="Kianianmomeni A."/>
            <person name="Burglin T.R."/>
            <person name="Frech C."/>
            <person name="Turcotte B."/>
            <person name="Kopec K.O."/>
            <person name="Synnott J.M."/>
            <person name="Choo C."/>
            <person name="Paponov I."/>
            <person name="Finkler A."/>
            <person name="Soon Heng Tan C."/>
            <person name="Hutchins A.P."/>
            <person name="Weinmeier T."/>
            <person name="Rattei T."/>
            <person name="Chu J.S."/>
            <person name="Gimenez G."/>
            <person name="Irimia M."/>
            <person name="Rigden D.J."/>
            <person name="Fitzpatrick D.A."/>
            <person name="Lorenzo-Morales J."/>
            <person name="Bateman A."/>
            <person name="Chiu C.H."/>
            <person name="Tang P."/>
            <person name="Hegemann P."/>
            <person name="Fromm H."/>
            <person name="Raoult D."/>
            <person name="Greub G."/>
            <person name="Miranda-Saavedra D."/>
            <person name="Chen N."/>
            <person name="Nash P."/>
            <person name="Ginger M.L."/>
            <person name="Horn M."/>
            <person name="Schaap P."/>
            <person name="Caler L."/>
            <person name="Loftus B."/>
        </authorList>
    </citation>
    <scope>NUCLEOTIDE SEQUENCE [LARGE SCALE GENOMIC DNA]</scope>
    <source>
        <strain evidence="8 9">Neff</strain>
    </source>
</reference>
<dbReference type="GO" id="GO:0032968">
    <property type="term" value="P:positive regulation of transcription elongation by RNA polymerase II"/>
    <property type="evidence" value="ECO:0007669"/>
    <property type="project" value="TreeGrafter"/>
</dbReference>
<dbReference type="EMBL" id="KB007939">
    <property type="protein sequence ID" value="ELR18990.1"/>
    <property type="molecule type" value="Genomic_DNA"/>
</dbReference>
<keyword evidence="9" id="KW-1185">Reference proteome</keyword>
<feature type="region of interest" description="Disordered" evidence="5">
    <location>
        <begin position="381"/>
        <end position="402"/>
    </location>
</feature>
<evidence type="ECO:0000313" key="8">
    <source>
        <dbReference type="EMBL" id="ELR18990.1"/>
    </source>
</evidence>
<evidence type="ECO:0000313" key="9">
    <source>
        <dbReference type="Proteomes" id="UP000011083"/>
    </source>
</evidence>
<feature type="region of interest" description="Disordered" evidence="5">
    <location>
        <begin position="129"/>
        <end position="178"/>
    </location>
</feature>
<dbReference type="RefSeq" id="XP_004341054.1">
    <property type="nucleotide sequence ID" value="XM_004341006.1"/>
</dbReference>
<gene>
    <name evidence="8" type="ORF">ACA1_234280</name>
</gene>
<dbReference type="GO" id="GO:0016593">
    <property type="term" value="C:Cdc73/Paf1 complex"/>
    <property type="evidence" value="ECO:0007669"/>
    <property type="project" value="InterPro"/>
</dbReference>
<dbReference type="Gene3D" id="3.40.50.11990">
    <property type="entry name" value="RNA polymerase II accessory factor, Cdc73 C-terminal domain"/>
    <property type="match status" value="1"/>
</dbReference>
<proteinExistence type="inferred from homology"/>
<evidence type="ECO:0000256" key="5">
    <source>
        <dbReference type="SAM" id="MobiDB-lite"/>
    </source>
</evidence>
<feature type="compositionally biased region" description="Low complexity" evidence="5">
    <location>
        <begin position="164"/>
        <end position="174"/>
    </location>
</feature>
<dbReference type="VEuPathDB" id="AmoebaDB:ACA1_234280"/>
<dbReference type="InterPro" id="IPR031336">
    <property type="entry name" value="CDC73_C"/>
</dbReference>
<evidence type="ECO:0000256" key="4">
    <source>
        <dbReference type="ARBA" id="ARBA00023242"/>
    </source>
</evidence>
<dbReference type="Pfam" id="PF16050">
    <property type="entry name" value="CDC73_N"/>
    <property type="match status" value="1"/>
</dbReference>
<feature type="compositionally biased region" description="Low complexity" evidence="5">
    <location>
        <begin position="381"/>
        <end position="394"/>
    </location>
</feature>
<feature type="domain" description="Paf1 complex subunit Cdc73 N-terminal" evidence="7">
    <location>
        <begin position="1"/>
        <end position="331"/>
    </location>
</feature>
<dbReference type="GO" id="GO:0000993">
    <property type="term" value="F:RNA polymerase II complex binding"/>
    <property type="evidence" value="ECO:0007669"/>
    <property type="project" value="TreeGrafter"/>
</dbReference>
<comment type="subcellular location">
    <subcellularLocation>
        <location evidence="1">Nucleus</location>
    </subcellularLocation>
</comment>
<dbReference type="Pfam" id="PF05179">
    <property type="entry name" value="CDC73_C"/>
    <property type="match status" value="1"/>
</dbReference>
<dbReference type="GO" id="GO:0006368">
    <property type="term" value="P:transcription elongation by RNA polymerase II"/>
    <property type="evidence" value="ECO:0007669"/>
    <property type="project" value="InterPro"/>
</dbReference>
<evidence type="ECO:0000259" key="7">
    <source>
        <dbReference type="Pfam" id="PF16050"/>
    </source>
</evidence>
<dbReference type="InterPro" id="IPR032041">
    <property type="entry name" value="Cdc73_N"/>
</dbReference>
<dbReference type="Proteomes" id="UP000011083">
    <property type="component" value="Unassembled WGS sequence"/>
</dbReference>
<feature type="compositionally biased region" description="Low complexity" evidence="5">
    <location>
        <begin position="211"/>
        <end position="224"/>
    </location>
</feature>
<evidence type="ECO:0000256" key="3">
    <source>
        <dbReference type="ARBA" id="ARBA00023163"/>
    </source>
</evidence>
<dbReference type="STRING" id="1257118.L8H154"/>
<dbReference type="PANTHER" id="PTHR12466">
    <property type="entry name" value="CDC73 DOMAIN PROTEIN"/>
    <property type="match status" value="1"/>
</dbReference>
<dbReference type="AlphaFoldDB" id="L8H154"/>
<dbReference type="OMA" id="CAFHLKY"/>
<dbReference type="InterPro" id="IPR038103">
    <property type="entry name" value="CDC73_C_sf"/>
</dbReference>